<protein>
    <submittedName>
        <fullName evidence="1">RCG37900</fullName>
    </submittedName>
</protein>
<dbReference type="EMBL" id="CH474022">
    <property type="protein sequence ID" value="EDL99541.1"/>
    <property type="molecule type" value="Genomic_DNA"/>
</dbReference>
<organism evidence="1 2">
    <name type="scientific">Rattus norvegicus</name>
    <name type="common">Rat</name>
    <dbReference type="NCBI Taxonomy" id="10116"/>
    <lineage>
        <taxon>Eukaryota</taxon>
        <taxon>Metazoa</taxon>
        <taxon>Chordata</taxon>
        <taxon>Craniata</taxon>
        <taxon>Vertebrata</taxon>
        <taxon>Euteleostomi</taxon>
        <taxon>Mammalia</taxon>
        <taxon>Eutheria</taxon>
        <taxon>Euarchontoglires</taxon>
        <taxon>Glires</taxon>
        <taxon>Rodentia</taxon>
        <taxon>Myomorpha</taxon>
        <taxon>Muroidea</taxon>
        <taxon>Muridae</taxon>
        <taxon>Murinae</taxon>
        <taxon>Rattus</taxon>
    </lineage>
</organism>
<name>A6K5X1_RAT</name>
<dbReference type="Proteomes" id="UP000234681">
    <property type="component" value="Chromosome 14"/>
</dbReference>
<proteinExistence type="predicted"/>
<dbReference type="AlphaFoldDB" id="A6K5X1"/>
<sequence>MCTCPPQRQVVIDVSINATTVLPGTCIMKLSPFAQIWRSFLTEDVWGTACDSVK</sequence>
<reference evidence="2" key="1">
    <citation type="submission" date="2005-09" db="EMBL/GenBank/DDBJ databases">
        <authorList>
            <person name="Mural R.J."/>
            <person name="Li P.W."/>
            <person name="Adams M.D."/>
            <person name="Amanatides P.G."/>
            <person name="Baden-Tillson H."/>
            <person name="Barnstead M."/>
            <person name="Chin S.H."/>
            <person name="Dew I."/>
            <person name="Evans C.A."/>
            <person name="Ferriera S."/>
            <person name="Flanigan M."/>
            <person name="Fosler C."/>
            <person name="Glodek A."/>
            <person name="Gu Z."/>
            <person name="Holt R.A."/>
            <person name="Jennings D."/>
            <person name="Kraft C.L."/>
            <person name="Lu F."/>
            <person name="Nguyen T."/>
            <person name="Nusskern D.R."/>
            <person name="Pfannkoch C.M."/>
            <person name="Sitter C."/>
            <person name="Sutton G.G."/>
            <person name="Venter J.C."/>
            <person name="Wang Z."/>
            <person name="Woodage T."/>
            <person name="Zheng X.H."/>
            <person name="Zhong F."/>
        </authorList>
    </citation>
    <scope>NUCLEOTIDE SEQUENCE [LARGE SCALE GENOMIC DNA]</scope>
    <source>
        <strain>BN</strain>
        <strain evidence="2">Sprague-Dawley</strain>
    </source>
</reference>
<evidence type="ECO:0000313" key="2">
    <source>
        <dbReference type="Proteomes" id="UP000234681"/>
    </source>
</evidence>
<accession>A6K5X1</accession>
<gene>
    <name evidence="1" type="ORF">rCG_37900</name>
</gene>
<evidence type="ECO:0000313" key="1">
    <source>
        <dbReference type="EMBL" id="EDL99541.1"/>
    </source>
</evidence>